<evidence type="ECO:0000256" key="21">
    <source>
        <dbReference type="ARBA" id="ARBA00083724"/>
    </source>
</evidence>
<keyword evidence="7" id="KW-0479">Metal-binding</keyword>
<evidence type="ECO:0000256" key="14">
    <source>
        <dbReference type="ARBA" id="ARBA00022833"/>
    </source>
</evidence>
<evidence type="ECO:0000256" key="3">
    <source>
        <dbReference type="ARBA" id="ARBA00004514"/>
    </source>
</evidence>
<evidence type="ECO:0000256" key="5">
    <source>
        <dbReference type="ARBA" id="ARBA00022490"/>
    </source>
</evidence>
<dbReference type="InterPro" id="IPR039253">
    <property type="entry name" value="APLF"/>
</dbReference>
<name>G1MYY8_MELGA</name>
<keyword evidence="8" id="KW-0677">Repeat</keyword>
<dbReference type="PANTHER" id="PTHR21315:SF2">
    <property type="entry name" value="APRATAXIN AND PNK-LIKE FACTOR"/>
    <property type="match status" value="1"/>
</dbReference>
<evidence type="ECO:0000256" key="7">
    <source>
        <dbReference type="ARBA" id="ARBA00022723"/>
    </source>
</evidence>
<proteinExistence type="inferred from homology"/>
<evidence type="ECO:0000256" key="12">
    <source>
        <dbReference type="ARBA" id="ARBA00022771"/>
    </source>
</evidence>
<evidence type="ECO:0000256" key="8">
    <source>
        <dbReference type="ARBA" id="ARBA00022737"/>
    </source>
</evidence>
<dbReference type="GO" id="GO:0008408">
    <property type="term" value="F:3'-5' exonuclease activity"/>
    <property type="evidence" value="ECO:0007669"/>
    <property type="project" value="InterPro"/>
</dbReference>
<keyword evidence="4" id="KW-0158">Chromosome</keyword>
<dbReference type="GO" id="GO:0005634">
    <property type="term" value="C:nucleus"/>
    <property type="evidence" value="ECO:0007669"/>
    <property type="project" value="UniProtKB-SubCell"/>
</dbReference>
<keyword evidence="10" id="KW-0227">DNA damage</keyword>
<evidence type="ECO:0000256" key="22">
    <source>
        <dbReference type="SAM" id="MobiDB-lite"/>
    </source>
</evidence>
<protein>
    <recommendedName>
        <fullName evidence="20">Aprataxin and PNK-like factor</fullName>
    </recommendedName>
    <alternativeName>
        <fullName evidence="21">Apurinic-apyrimidinic endonuclease APLF</fullName>
    </alternativeName>
</protein>
<comment type="similarity">
    <text evidence="18">Belongs to the APLF family.</text>
</comment>
<dbReference type="GO" id="GO:0008270">
    <property type="term" value="F:zinc ion binding"/>
    <property type="evidence" value="ECO:0007669"/>
    <property type="project" value="UniProtKB-KW"/>
</dbReference>
<keyword evidence="13" id="KW-0378">Hydrolase</keyword>
<comment type="subunit">
    <text evidence="19">Interacts with LIG4. Interacts with PARP1. Interacts with XRCC4. Interacts (via KBM motif) with XRCC5 and XRCC6; promoting recruitment to DNA damage sites. Interacts with XRCC1. Interacts (via C-terminal disordered region) with histones; interacts with histone H2A, H2B and H3-H4.</text>
</comment>
<dbReference type="GO" id="GO:0006302">
    <property type="term" value="P:double-strand break repair"/>
    <property type="evidence" value="ECO:0007669"/>
    <property type="project" value="InterPro"/>
</dbReference>
<dbReference type="Bgee" id="ENSMGAG00000004419">
    <property type="expression patterns" value="Expressed in thymus and 18 other cell types or tissues"/>
</dbReference>
<sequence length="207" mass="22734">MAGVRLVPCDGGCPVALPPGETLLGRGPLLSITDKRVSRKHAILEVVGGQVRIKPIHVDSCFYQSPENGRLLPLEAHEWHSLKFGDSFSLMVDKYIFKVLSAQPVESTERNSEEADAEAAVSVHPVEISHSPLLPEPACSTSEMQGSTKIRRNDSTSTHLVPFCDDDESEQSKSIQRKRVLPSWMLEKDLLVPRISEPVVKGGKFAV</sequence>
<feature type="compositionally biased region" description="Polar residues" evidence="22">
    <location>
        <begin position="139"/>
        <end position="148"/>
    </location>
</feature>
<evidence type="ECO:0000256" key="11">
    <source>
        <dbReference type="ARBA" id="ARBA00022765"/>
    </source>
</evidence>
<reference evidence="24" key="2">
    <citation type="submission" date="2025-08" db="UniProtKB">
        <authorList>
            <consortium name="Ensembl"/>
        </authorList>
    </citation>
    <scope>IDENTIFICATION</scope>
</reference>
<dbReference type="PANTHER" id="PTHR21315">
    <property type="entry name" value="APRATAXIN AND PNK-LIKE FACTOR-RELATED"/>
    <property type="match status" value="1"/>
</dbReference>
<evidence type="ECO:0000256" key="20">
    <source>
        <dbReference type="ARBA" id="ARBA00071713"/>
    </source>
</evidence>
<comment type="subcellular location">
    <subcellularLocation>
        <location evidence="2">Chromosome</location>
    </subcellularLocation>
    <subcellularLocation>
        <location evidence="3">Cytoplasm</location>
        <location evidence="3">Cytosol</location>
    </subcellularLocation>
    <subcellularLocation>
        <location evidence="1">Nucleus</location>
    </subcellularLocation>
</comment>
<evidence type="ECO:0000256" key="6">
    <source>
        <dbReference type="ARBA" id="ARBA00022553"/>
    </source>
</evidence>
<dbReference type="Proteomes" id="UP000001645">
    <property type="component" value="Chromosome 2"/>
</dbReference>
<keyword evidence="11" id="KW-0013">ADP-ribosylation</keyword>
<evidence type="ECO:0000256" key="1">
    <source>
        <dbReference type="ARBA" id="ARBA00004123"/>
    </source>
</evidence>
<organism evidence="24 25">
    <name type="scientific">Meleagris gallopavo</name>
    <name type="common">Wild turkey</name>
    <dbReference type="NCBI Taxonomy" id="9103"/>
    <lineage>
        <taxon>Eukaryota</taxon>
        <taxon>Metazoa</taxon>
        <taxon>Chordata</taxon>
        <taxon>Craniata</taxon>
        <taxon>Vertebrata</taxon>
        <taxon>Euteleostomi</taxon>
        <taxon>Archelosauria</taxon>
        <taxon>Archosauria</taxon>
        <taxon>Dinosauria</taxon>
        <taxon>Saurischia</taxon>
        <taxon>Theropoda</taxon>
        <taxon>Coelurosauria</taxon>
        <taxon>Aves</taxon>
        <taxon>Neognathae</taxon>
        <taxon>Galloanserae</taxon>
        <taxon>Galliformes</taxon>
        <taxon>Phasianidae</taxon>
        <taxon>Meleagridinae</taxon>
        <taxon>Meleagris</taxon>
    </lineage>
</organism>
<evidence type="ECO:0000256" key="9">
    <source>
        <dbReference type="ARBA" id="ARBA00022741"/>
    </source>
</evidence>
<dbReference type="FunFam" id="2.60.200.20:FF:000026">
    <property type="entry name" value="Aprataxin and PNKP like factor"/>
    <property type="match status" value="1"/>
</dbReference>
<reference evidence="24" key="3">
    <citation type="submission" date="2025-09" db="UniProtKB">
        <authorList>
            <consortium name="Ensembl"/>
        </authorList>
    </citation>
    <scope>IDENTIFICATION</scope>
</reference>
<evidence type="ECO:0000256" key="18">
    <source>
        <dbReference type="ARBA" id="ARBA00060990"/>
    </source>
</evidence>
<keyword evidence="5" id="KW-0963">Cytoplasm</keyword>
<evidence type="ECO:0000259" key="23">
    <source>
        <dbReference type="Pfam" id="PF17913"/>
    </source>
</evidence>
<evidence type="ECO:0000256" key="13">
    <source>
        <dbReference type="ARBA" id="ARBA00022801"/>
    </source>
</evidence>
<keyword evidence="14" id="KW-0862">Zinc</keyword>
<evidence type="ECO:0000313" key="24">
    <source>
        <dbReference type="Ensembl" id="ENSMGAP00000004207.3"/>
    </source>
</evidence>
<keyword evidence="16" id="KW-0234">DNA repair</keyword>
<dbReference type="AlphaFoldDB" id="G1MYY8"/>
<dbReference type="GO" id="GO:0035861">
    <property type="term" value="C:site of double-strand break"/>
    <property type="evidence" value="ECO:0007669"/>
    <property type="project" value="TreeGrafter"/>
</dbReference>
<keyword evidence="12" id="KW-0863">Zinc-finger</keyword>
<evidence type="ECO:0000256" key="10">
    <source>
        <dbReference type="ARBA" id="ARBA00022763"/>
    </source>
</evidence>
<keyword evidence="6" id="KW-0597">Phosphoprotein</keyword>
<feature type="domain" description="PNK FHA" evidence="23">
    <location>
        <begin position="8"/>
        <end position="56"/>
    </location>
</feature>
<keyword evidence="9" id="KW-0547">Nucleotide-binding</keyword>
<dbReference type="GO" id="GO:0000166">
    <property type="term" value="F:nucleotide binding"/>
    <property type="evidence" value="ECO:0007669"/>
    <property type="project" value="UniProtKB-KW"/>
</dbReference>
<dbReference type="InterPro" id="IPR008984">
    <property type="entry name" value="SMAD_FHA_dom_sf"/>
</dbReference>
<evidence type="ECO:0000256" key="17">
    <source>
        <dbReference type="ARBA" id="ARBA00023242"/>
    </source>
</evidence>
<dbReference type="Ensembl" id="ENSMGAT00000004920.3">
    <property type="protein sequence ID" value="ENSMGAP00000004207.3"/>
    <property type="gene ID" value="ENSMGAG00000004419.3"/>
</dbReference>
<evidence type="ECO:0000313" key="25">
    <source>
        <dbReference type="Proteomes" id="UP000001645"/>
    </source>
</evidence>
<keyword evidence="15" id="KW-0175">Coiled coil</keyword>
<evidence type="ECO:0000256" key="15">
    <source>
        <dbReference type="ARBA" id="ARBA00023054"/>
    </source>
</evidence>
<dbReference type="SUPFAM" id="SSF49879">
    <property type="entry name" value="SMAD/FHA domain"/>
    <property type="match status" value="1"/>
</dbReference>
<reference evidence="24 25" key="1">
    <citation type="journal article" date="2010" name="PLoS Biol.">
        <title>Multi-platform next-generation sequencing of the domestic turkey (Meleagris gallopavo): genome assembly and analysis.</title>
        <authorList>
            <person name="Dalloul R.A."/>
            <person name="Long J.A."/>
            <person name="Zimin A.V."/>
            <person name="Aslam L."/>
            <person name="Beal K."/>
            <person name="Blomberg L.A."/>
            <person name="Bouffard P."/>
            <person name="Burt D.W."/>
            <person name="Crasta O."/>
            <person name="Crooijmans R.P."/>
            <person name="Cooper K."/>
            <person name="Coulombe R.A."/>
            <person name="De S."/>
            <person name="Delany M.E."/>
            <person name="Dodgson J.B."/>
            <person name="Dong J.J."/>
            <person name="Evans C."/>
            <person name="Frederickson K.M."/>
            <person name="Flicek P."/>
            <person name="Florea L."/>
            <person name="Folkerts O."/>
            <person name="Groenen M.A."/>
            <person name="Harkins T.T."/>
            <person name="Herrero J."/>
            <person name="Hoffmann S."/>
            <person name="Megens H.J."/>
            <person name="Jiang A."/>
            <person name="de Jong P."/>
            <person name="Kaiser P."/>
            <person name="Kim H."/>
            <person name="Kim K.W."/>
            <person name="Kim S."/>
            <person name="Langenberger D."/>
            <person name="Lee M.K."/>
            <person name="Lee T."/>
            <person name="Mane S."/>
            <person name="Marcais G."/>
            <person name="Marz M."/>
            <person name="McElroy A.P."/>
            <person name="Modise T."/>
            <person name="Nefedov M."/>
            <person name="Notredame C."/>
            <person name="Paton I.R."/>
            <person name="Payne W.S."/>
            <person name="Pertea G."/>
            <person name="Prickett D."/>
            <person name="Puiu D."/>
            <person name="Qioa D."/>
            <person name="Raineri E."/>
            <person name="Ruffier M."/>
            <person name="Salzberg S.L."/>
            <person name="Schatz M.C."/>
            <person name="Scheuring C."/>
            <person name="Schmidt C.J."/>
            <person name="Schroeder S."/>
            <person name="Searle S.M."/>
            <person name="Smith E.J."/>
            <person name="Smith J."/>
            <person name="Sonstegard T.S."/>
            <person name="Stadler P.F."/>
            <person name="Tafer H."/>
            <person name="Tu Z.J."/>
            <person name="Van Tassell C.P."/>
            <person name="Vilella A.J."/>
            <person name="Williams K.P."/>
            <person name="Yorke J.A."/>
            <person name="Zhang L."/>
            <person name="Zhang H.B."/>
            <person name="Zhang X."/>
            <person name="Zhang Y."/>
            <person name="Reed K.M."/>
        </authorList>
    </citation>
    <scope>NUCLEOTIDE SEQUENCE [LARGE SCALE GENOMIC DNA]</scope>
</reference>
<evidence type="ECO:0000256" key="2">
    <source>
        <dbReference type="ARBA" id="ARBA00004286"/>
    </source>
</evidence>
<dbReference type="HOGENOM" id="CLU_043152_0_0_1"/>
<accession>G1MYY8</accession>
<dbReference type="GO" id="GO:0003906">
    <property type="term" value="F:DNA-(apurinic or apyrimidinic site) endonuclease activity"/>
    <property type="evidence" value="ECO:0007669"/>
    <property type="project" value="InterPro"/>
</dbReference>
<dbReference type="GO" id="GO:0005829">
    <property type="term" value="C:cytosol"/>
    <property type="evidence" value="ECO:0007669"/>
    <property type="project" value="UniProtKB-SubCell"/>
</dbReference>
<dbReference type="Gene3D" id="2.60.200.20">
    <property type="match status" value="1"/>
</dbReference>
<evidence type="ECO:0000256" key="4">
    <source>
        <dbReference type="ARBA" id="ARBA00022454"/>
    </source>
</evidence>
<feature type="region of interest" description="Disordered" evidence="22">
    <location>
        <begin position="132"/>
        <end position="174"/>
    </location>
</feature>
<dbReference type="InterPro" id="IPR041388">
    <property type="entry name" value="FHA_2"/>
</dbReference>
<keyword evidence="17" id="KW-0539">Nucleus</keyword>
<evidence type="ECO:0000256" key="16">
    <source>
        <dbReference type="ARBA" id="ARBA00023204"/>
    </source>
</evidence>
<evidence type="ECO:0000256" key="19">
    <source>
        <dbReference type="ARBA" id="ARBA00065640"/>
    </source>
</evidence>
<dbReference type="InParanoid" id="G1MYY8"/>
<keyword evidence="25" id="KW-1185">Reference proteome</keyword>
<dbReference type="GeneTree" id="ENSGT00390000010591"/>
<dbReference type="Pfam" id="PF17913">
    <property type="entry name" value="FHA_2"/>
    <property type="match status" value="1"/>
</dbReference>